<feature type="region of interest" description="Disordered" evidence="2">
    <location>
        <begin position="1161"/>
        <end position="1193"/>
    </location>
</feature>
<reference evidence="4" key="3">
    <citation type="submission" date="2025-08" db="UniProtKB">
        <authorList>
            <consortium name="Ensembl"/>
        </authorList>
    </citation>
    <scope>IDENTIFICATION</scope>
</reference>
<evidence type="ECO:0000256" key="1">
    <source>
        <dbReference type="SAM" id="Coils"/>
    </source>
</evidence>
<feature type="domain" description="Little elongation complex subunit 1 C-terminal" evidence="3">
    <location>
        <begin position="1425"/>
        <end position="1614"/>
    </location>
</feature>
<dbReference type="Bgee" id="ENSAMXG00000042159">
    <property type="expression patterns" value="Expressed in zone of skin and 14 other cell types or tissues"/>
</dbReference>
<feature type="compositionally biased region" description="Polar residues" evidence="2">
    <location>
        <begin position="541"/>
        <end position="550"/>
    </location>
</feature>
<evidence type="ECO:0000313" key="5">
    <source>
        <dbReference type="Proteomes" id="UP000018467"/>
    </source>
</evidence>
<feature type="compositionally biased region" description="Polar residues" evidence="2">
    <location>
        <begin position="1117"/>
        <end position="1130"/>
    </location>
</feature>
<evidence type="ECO:0000256" key="2">
    <source>
        <dbReference type="SAM" id="MobiDB-lite"/>
    </source>
</evidence>
<feature type="compositionally biased region" description="Basic and acidic residues" evidence="2">
    <location>
        <begin position="751"/>
        <end position="760"/>
    </location>
</feature>
<reference evidence="4" key="4">
    <citation type="submission" date="2025-09" db="UniProtKB">
        <authorList>
            <consortium name="Ensembl"/>
        </authorList>
    </citation>
    <scope>IDENTIFICATION</scope>
</reference>
<feature type="region of interest" description="Disordered" evidence="2">
    <location>
        <begin position="1056"/>
        <end position="1130"/>
    </location>
</feature>
<keyword evidence="5" id="KW-1185">Reference proteome</keyword>
<dbReference type="STRING" id="7994.ENSAMXP00000030677"/>
<keyword evidence="1" id="KW-0175">Coiled coil</keyword>
<feature type="compositionally biased region" description="Polar residues" evidence="2">
    <location>
        <begin position="1161"/>
        <end position="1190"/>
    </location>
</feature>
<feature type="region of interest" description="Disordered" evidence="2">
    <location>
        <begin position="632"/>
        <end position="760"/>
    </location>
</feature>
<name>A0A3B1ILB3_ASTMX</name>
<evidence type="ECO:0000259" key="3">
    <source>
        <dbReference type="Pfam" id="PF25817"/>
    </source>
</evidence>
<organism evidence="4 5">
    <name type="scientific">Astyanax mexicanus</name>
    <name type="common">Blind cave fish</name>
    <name type="synonym">Astyanax fasciatus mexicanus</name>
    <dbReference type="NCBI Taxonomy" id="7994"/>
    <lineage>
        <taxon>Eukaryota</taxon>
        <taxon>Metazoa</taxon>
        <taxon>Chordata</taxon>
        <taxon>Craniata</taxon>
        <taxon>Vertebrata</taxon>
        <taxon>Euteleostomi</taxon>
        <taxon>Actinopterygii</taxon>
        <taxon>Neopterygii</taxon>
        <taxon>Teleostei</taxon>
        <taxon>Ostariophysi</taxon>
        <taxon>Characiformes</taxon>
        <taxon>Characoidei</taxon>
        <taxon>Acestrorhamphidae</taxon>
        <taxon>Acestrorhamphinae</taxon>
        <taxon>Astyanax</taxon>
    </lineage>
</organism>
<feature type="compositionally biased region" description="Polar residues" evidence="2">
    <location>
        <begin position="1056"/>
        <end position="1072"/>
    </location>
</feature>
<dbReference type="InParanoid" id="A0A3B1ILB3"/>
<feature type="compositionally biased region" description="Polar residues" evidence="2">
    <location>
        <begin position="726"/>
        <end position="738"/>
    </location>
</feature>
<dbReference type="GeneTree" id="ENSGT00950000183199"/>
<feature type="compositionally biased region" description="Basic and acidic residues" evidence="2">
    <location>
        <begin position="363"/>
        <end position="375"/>
    </location>
</feature>
<accession>A0A3B1ILB3</accession>
<dbReference type="Pfam" id="PF25817">
    <property type="entry name" value="ICE1_C"/>
    <property type="match status" value="1"/>
</dbReference>
<dbReference type="PANTHER" id="PTHR11852">
    <property type="entry name" value="PLATELET-ACTIVATING FACTOR ACETYLHYDROLASE"/>
    <property type="match status" value="1"/>
</dbReference>
<feature type="compositionally biased region" description="Basic and acidic residues" evidence="2">
    <location>
        <begin position="670"/>
        <end position="689"/>
    </location>
</feature>
<dbReference type="InterPro" id="IPR057881">
    <property type="entry name" value="ICE1_C"/>
</dbReference>
<dbReference type="Proteomes" id="UP000018467">
    <property type="component" value="Unassembled WGS sequence"/>
</dbReference>
<feature type="region of interest" description="Disordered" evidence="2">
    <location>
        <begin position="1212"/>
        <end position="1273"/>
    </location>
</feature>
<dbReference type="PANTHER" id="PTHR11852:SF4">
    <property type="entry name" value="LITTLE ELONGATION COMPLEX SUBUNIT 1"/>
    <property type="match status" value="1"/>
</dbReference>
<feature type="compositionally biased region" description="Basic and acidic residues" evidence="2">
    <location>
        <begin position="641"/>
        <end position="660"/>
    </location>
</feature>
<feature type="region of interest" description="Disordered" evidence="2">
    <location>
        <begin position="1"/>
        <end position="21"/>
    </location>
</feature>
<feature type="compositionally biased region" description="Polar residues" evidence="2">
    <location>
        <begin position="1082"/>
        <end position="1101"/>
    </location>
</feature>
<sequence>MMPGEKQAEAEGEASEATSGTCENCTLLNRSLDEYMAALLTLKQKIIDTDHFLSEYKEKCDELQKSQRESSKLHLQLEEVLLKLGPLEKQAVDFEAVKAELEETKAALKSYQQKCEEVGSLREENAKTLTLNEKLKGSLQMAEDEAKTQRLEYAMLKSEKESLEKDLQKTQDNLRISQQAVEEVENLRLQNAKTLIVKSNLENQLLLLEDTKVKQNNEITDLKRENCRLEENLGRVQAKLEQLEKEVKKEKRSISTQTKLEPKIDKAKVKMLLEELWHSLEPLSQTAEMLDLNENQHLSTVSAARLERHPPQLLPISPCRKQMPQSATSTPAKRRSCDAPGAFGSTPKAFPDKSQSEASFLEENSRSEEQKNEKSKRAKRKRSLGSEEHHQSSTLIDTASDRSSDRDCWRSTTDVWEILDFFKSVPTALSPLPVSNELVELDEDISASAVNESSSAINNDGEKLTVKNTEPMPVEDAEVTPSVSASPGSISTSSLANTEMSSVPLGAGHEVTNSFLSDTQEMEVNELSEAKEVLEDVKPNEVSSAGSQNGHEMECGTTEPVPESAHSQLSNVEDHMNLINIQTQSVGSKIPDALFNDVMSKSSDTGNHLISHDHKCLIDDDADKSIEPLSVAEANGTDDGSEIHLNSEREAETEPERTVEEIQGGWTEGNEPKTPENQKSVDRTKHDSSSSKITELSSGDPPKPEELSDEEEFSDLKRKVRGISSKPKNSLENLNSVPPSLGQGKPTDQLEATHSETEEDIMKVGSHIEISKALPVPENEGDFASLEDKYNTDHTVGPKDSLVINGSQEMASVKKLEDESLNLLQTSLTQITHVSNNNNKNNELHKLSGASENSDKKVPNILPSENSDEKVPNILPSENSVEKVPNILPSENSVEKVPNILPSENSVEKVPNTLSSENSDEKVPNILSSESSVKKGPSVLSSGLKEHSPKAMDICVDHRKDQKEVCLQPRIPAVQNPVTLPGIDKELNPSPLTILTSKDALTSSPSPDSIGRVRTEMGPPLPPVVMPLTATPPKFVKHHTPVRPNIEFSACLPSEGQFTSKQTKENTSLESSLQHEAKMSPCLNTPSPSNGVPSSPLQFGSATPKHAVPVPGRLPSSALNPSSPTASQENSMQMLDTMYPELSAQARTLNILRGNVNLSRVGNESGTSPPSVNHISGNKTISSSSTAFTKTEQKVKRTGVNVLLPKSAKKLRLDSCSPSPVNAASPVPLDNDPPASVTESTRLHPGNRLSGNSSDRHEQNRTESQPKTRTNESQITEAIEKLQHSCFDILPVIKSHVFLGRISQVPTLREEEKSVISDFCSNQWSADEFMSVILTKLKAQRSVWKQEFVQSVFRVYTGLCRQRGDVQKAHALAYSLLKENYSEASKMILFMVATWPGVLAYESSLCKAIHIVSKLKAEGEILDYLSSYLHWDKRPPDNIYKMIKGTLKALLVDVNLKFQKHDRHGEDLCPTTWEYIFTLDLLCAHLGWKWTHDNIIRKELWTVLDAWVTQPRLQQTPVRDVCVAAVMRLIGRLGQLGIKEKTCQSVQNVAKAINLFGKHAISQGVPWEVQLSAIYTIYDLAPCNPKEALEALASWRGETTQSVPSGVTSCITQIGCLCRQIKP</sequence>
<feature type="region of interest" description="Disordered" evidence="2">
    <location>
        <begin position="313"/>
        <end position="407"/>
    </location>
</feature>
<feature type="region of interest" description="Disordered" evidence="2">
    <location>
        <begin position="834"/>
        <end position="874"/>
    </location>
</feature>
<feature type="compositionally biased region" description="Basic and acidic residues" evidence="2">
    <location>
        <begin position="1254"/>
        <end position="1270"/>
    </location>
</feature>
<reference evidence="5" key="2">
    <citation type="journal article" date="2014" name="Nat. Commun.">
        <title>The cavefish genome reveals candidate genes for eye loss.</title>
        <authorList>
            <person name="McGaugh S.E."/>
            <person name="Gross J.B."/>
            <person name="Aken B."/>
            <person name="Blin M."/>
            <person name="Borowsky R."/>
            <person name="Chalopin D."/>
            <person name="Hinaux H."/>
            <person name="Jeffery W.R."/>
            <person name="Keene A."/>
            <person name="Ma L."/>
            <person name="Minx P."/>
            <person name="Murphy D."/>
            <person name="O'Quin K.E."/>
            <person name="Retaux S."/>
            <person name="Rohner N."/>
            <person name="Searle S.M."/>
            <person name="Stahl B.A."/>
            <person name="Tabin C."/>
            <person name="Volff J.N."/>
            <person name="Yoshizawa M."/>
            <person name="Warren W.C."/>
        </authorList>
    </citation>
    <scope>NUCLEOTIDE SEQUENCE [LARGE SCALE GENOMIC DNA]</scope>
    <source>
        <strain evidence="5">female</strain>
    </source>
</reference>
<evidence type="ECO:0000313" key="4">
    <source>
        <dbReference type="Ensembl" id="ENSAMXP00000030677.1"/>
    </source>
</evidence>
<protein>
    <submittedName>
        <fullName evidence="4">KIAA0947-like (H. sapiens)</fullName>
    </submittedName>
</protein>
<dbReference type="Ensembl" id="ENSAMXT00000035909.1">
    <property type="protein sequence ID" value="ENSAMXP00000030677.1"/>
    <property type="gene ID" value="ENSAMXG00000042159.1"/>
</dbReference>
<reference evidence="5" key="1">
    <citation type="submission" date="2013-03" db="EMBL/GenBank/DDBJ databases">
        <authorList>
            <person name="Jeffery W."/>
            <person name="Warren W."/>
            <person name="Wilson R.K."/>
        </authorList>
    </citation>
    <scope>NUCLEOTIDE SEQUENCE</scope>
    <source>
        <strain evidence="5">female</strain>
    </source>
</reference>
<feature type="compositionally biased region" description="Low complexity" evidence="2">
    <location>
        <begin position="1215"/>
        <end position="1228"/>
    </location>
</feature>
<feature type="region of interest" description="Disordered" evidence="2">
    <location>
        <begin position="531"/>
        <end position="567"/>
    </location>
</feature>
<proteinExistence type="predicted"/>
<feature type="coiled-coil region" evidence="1">
    <location>
        <begin position="87"/>
        <end position="260"/>
    </location>
</feature>